<evidence type="ECO:0000313" key="3">
    <source>
        <dbReference type="Proteomes" id="UP000238356"/>
    </source>
</evidence>
<reference evidence="2 3" key="1">
    <citation type="submission" date="2018-02" db="EMBL/GenBank/DDBJ databases">
        <title>8 Nocardia nova and 1 Nocardia cyriacigeorgica strain used for evolution to TMP-SMX.</title>
        <authorList>
            <person name="Mehta H."/>
            <person name="Weng J."/>
            <person name="Shamoo Y."/>
        </authorList>
    </citation>
    <scope>NUCLEOTIDE SEQUENCE [LARGE SCALE GENOMIC DNA]</scope>
    <source>
        <strain evidence="2 3">BAA2227</strain>
    </source>
</reference>
<evidence type="ECO:0000313" key="2">
    <source>
        <dbReference type="EMBL" id="PPJ19874.1"/>
    </source>
</evidence>
<dbReference type="EMBL" id="PSZD01000039">
    <property type="protein sequence ID" value="PPJ19874.1"/>
    <property type="molecule type" value="Genomic_DNA"/>
</dbReference>
<dbReference type="SUPFAM" id="SSF54427">
    <property type="entry name" value="NTF2-like"/>
    <property type="match status" value="1"/>
</dbReference>
<dbReference type="RefSeq" id="WP_104364771.1">
    <property type="nucleotide sequence ID" value="NZ_PSZD01000039.1"/>
</dbReference>
<evidence type="ECO:0000259" key="1">
    <source>
        <dbReference type="Pfam" id="PF12680"/>
    </source>
</evidence>
<proteinExistence type="predicted"/>
<dbReference type="AlphaFoldDB" id="A0A2S5ZVT3"/>
<name>A0A2S5ZVT3_9NOCA</name>
<organism evidence="2 3">
    <name type="scientific">Nocardia nova</name>
    <dbReference type="NCBI Taxonomy" id="37330"/>
    <lineage>
        <taxon>Bacteria</taxon>
        <taxon>Bacillati</taxon>
        <taxon>Actinomycetota</taxon>
        <taxon>Actinomycetes</taxon>
        <taxon>Mycobacteriales</taxon>
        <taxon>Nocardiaceae</taxon>
        <taxon>Nocardia</taxon>
    </lineage>
</organism>
<dbReference type="InterPro" id="IPR032710">
    <property type="entry name" value="NTF2-like_dom_sf"/>
</dbReference>
<dbReference type="Gene3D" id="3.10.450.50">
    <property type="match status" value="1"/>
</dbReference>
<dbReference type="Proteomes" id="UP000238356">
    <property type="component" value="Unassembled WGS sequence"/>
</dbReference>
<protein>
    <submittedName>
        <fullName evidence="2">Polyketide cyclase</fullName>
    </submittedName>
</protein>
<sequence>MYHTIVRFLVRRTWRRTGSGDHEAAVAMAAPDLRFRFLGDTPLGADLRGPEAFRDWFARFDQLLPGLRLELVDVVSSGPPWRTKVAVQLEVSGTLADGSGYRNTAMQWLTLRWGKLVDDLVLEDTLTLQRALGRQQADGAIARSL</sequence>
<keyword evidence="3" id="KW-1185">Reference proteome</keyword>
<dbReference type="InterPro" id="IPR037401">
    <property type="entry name" value="SnoaL-like"/>
</dbReference>
<accession>A0A2S5ZVT3</accession>
<feature type="domain" description="SnoaL-like" evidence="1">
    <location>
        <begin position="10"/>
        <end position="117"/>
    </location>
</feature>
<gene>
    <name evidence="2" type="ORF">C5F51_34370</name>
</gene>
<comment type="caution">
    <text evidence="2">The sequence shown here is derived from an EMBL/GenBank/DDBJ whole genome shotgun (WGS) entry which is preliminary data.</text>
</comment>
<dbReference type="Pfam" id="PF12680">
    <property type="entry name" value="SnoaL_2"/>
    <property type="match status" value="1"/>
</dbReference>